<dbReference type="RefSeq" id="WP_425433903.1">
    <property type="nucleotide sequence ID" value="NZ_FNNQ01000019.1"/>
</dbReference>
<keyword evidence="8 9" id="KW-0694">RNA-binding</keyword>
<evidence type="ECO:0000256" key="5">
    <source>
        <dbReference type="ARBA" id="ARBA00022801"/>
    </source>
</evidence>
<dbReference type="CDD" id="cd07714">
    <property type="entry name" value="RNaseJ_MBL-fold"/>
    <property type="match status" value="1"/>
</dbReference>
<dbReference type="InterPro" id="IPR011108">
    <property type="entry name" value="RMMBL"/>
</dbReference>
<dbReference type="GO" id="GO:0006364">
    <property type="term" value="P:rRNA processing"/>
    <property type="evidence" value="ECO:0007669"/>
    <property type="project" value="UniProtKB-UniRule"/>
</dbReference>
<evidence type="ECO:0000256" key="12">
    <source>
        <dbReference type="PIRSR" id="PIRSR004803-2"/>
    </source>
</evidence>
<dbReference type="Pfam" id="PF22505">
    <property type="entry name" value="RNase_J_b_CASP"/>
    <property type="match status" value="1"/>
</dbReference>
<dbReference type="InterPro" id="IPR001587">
    <property type="entry name" value="RNase_J_CS"/>
</dbReference>
<dbReference type="InterPro" id="IPR036866">
    <property type="entry name" value="RibonucZ/Hydroxyglut_hydro"/>
</dbReference>
<keyword evidence="1 9" id="KW-0963">Cytoplasm</keyword>
<evidence type="ECO:0000256" key="7">
    <source>
        <dbReference type="ARBA" id="ARBA00022839"/>
    </source>
</evidence>
<evidence type="ECO:0000259" key="14">
    <source>
        <dbReference type="SMART" id="SM00849"/>
    </source>
</evidence>
<evidence type="ECO:0000256" key="3">
    <source>
        <dbReference type="ARBA" id="ARBA00022723"/>
    </source>
</evidence>
<comment type="subcellular location">
    <subcellularLocation>
        <location evidence="9 10">Cytoplasm</location>
    </subcellularLocation>
</comment>
<sequence length="552" mass="61468">MNDSVTVFSLGGLGEIGKNMYVVRYKDEIVVIDCGRKFADDDHPGVESILPDIRYLVEHTEMVKGIFITHGHEDHIGALPYVLPRLNVPVFGSPLSIGLTRSALQEHGLLRNVKLKEVNDRSIVRFNRISISFFRTNHSIPDSLGVVVHTPEGAVVHTGDFKFDMTPPSGPGVDFGAIAQISKDNVLALLSDSTNSERTGSTPSDAMVGESIHRLFQKAKGRIFFSTFASNVYRLQQVVDAAHVNDRKVAILGFSMDKAIRISEELGHLTIPKGMLIDTKDIRKYRPEQLVILCTGSQGEPRAALARISTASHPSVEILPGDTVILSSAPIPGNTRKVYRTIDRLFRAGAEVIYGPEVDIHTSGHGSQTDQQLMLQLIQPRYFIPIHGEHRMQVAHAHLAEEMGIAPRNIFVLENGETVHLNQKRGRRGEKIPLDLTVVDGSGVENNFGIVLKDRKRLAESGLVLVLLTVDRKKPILRGGPEIITRGFVYVRESEKLIDDMRTIVMETLDSCRERNITSQNRWKAEISQRLDRYLSKKLQRQPLILPIVTHA</sequence>
<dbReference type="EMBL" id="FNNQ01000019">
    <property type="protein sequence ID" value="SDX47554.1"/>
    <property type="molecule type" value="Genomic_DNA"/>
</dbReference>
<evidence type="ECO:0000313" key="16">
    <source>
        <dbReference type="Proteomes" id="UP000198534"/>
    </source>
</evidence>
<evidence type="ECO:0000256" key="13">
    <source>
        <dbReference type="PIRSR" id="PIRSR004803-3"/>
    </source>
</evidence>
<feature type="active site" description="Proton acceptor" evidence="11">
    <location>
        <position position="365"/>
    </location>
</feature>
<comment type="cofactor">
    <cofactor evidence="10 13">
        <name>Zn(2+)</name>
        <dbReference type="ChEBI" id="CHEBI:29105"/>
    </cofactor>
    <text evidence="10 13">Binds 2 Zn(2+) ions per subunit. It is not clear if Zn(2+) or Mg(2+) is physiologically important.</text>
</comment>
<dbReference type="EC" id="3.1.-.-" evidence="9 10"/>
<dbReference type="GO" id="GO:0005737">
    <property type="term" value="C:cytoplasm"/>
    <property type="evidence" value="ECO:0007669"/>
    <property type="project" value="UniProtKB-SubCell"/>
</dbReference>
<evidence type="ECO:0000256" key="10">
    <source>
        <dbReference type="PIRNR" id="PIRNR004803"/>
    </source>
</evidence>
<dbReference type="AlphaFoldDB" id="A0A1H3C1P3"/>
<proteinExistence type="inferred from homology"/>
<keyword evidence="4 9" id="KW-0255">Endonuclease</keyword>
<feature type="active site" description="Proton donor" evidence="11">
    <location>
        <position position="192"/>
    </location>
</feature>
<dbReference type="Gene3D" id="3.60.15.10">
    <property type="entry name" value="Ribonuclease Z/Hydroxyacylglutathione hydrolase-like"/>
    <property type="match status" value="1"/>
</dbReference>
<dbReference type="InterPro" id="IPR055132">
    <property type="entry name" value="RNase_J_b_CASP"/>
</dbReference>
<dbReference type="InterPro" id="IPR041636">
    <property type="entry name" value="RNase_J_C"/>
</dbReference>
<evidence type="ECO:0000256" key="2">
    <source>
        <dbReference type="ARBA" id="ARBA00022722"/>
    </source>
</evidence>
<protein>
    <recommendedName>
        <fullName evidence="9 10">Ribonuclease J</fullName>
        <shortName evidence="9">RNase J</shortName>
        <ecNumber evidence="9 10">3.1.-.-</ecNumber>
    </recommendedName>
</protein>
<dbReference type="PANTHER" id="PTHR43694:SF1">
    <property type="entry name" value="RIBONUCLEASE J"/>
    <property type="match status" value="1"/>
</dbReference>
<keyword evidence="3 10" id="KW-0479">Metal-binding</keyword>
<dbReference type="Pfam" id="PF17770">
    <property type="entry name" value="RNase_J_C"/>
    <property type="match status" value="1"/>
</dbReference>
<feature type="binding site" evidence="13">
    <location>
        <position position="72"/>
    </location>
    <ligand>
        <name>Zn(2+)</name>
        <dbReference type="ChEBI" id="CHEBI:29105"/>
        <label>1</label>
        <note>catalytic</note>
    </ligand>
</feature>
<gene>
    <name evidence="9" type="primary">rnj</name>
    <name evidence="15" type="ORF">SAMN05444487_11910</name>
</gene>
<feature type="binding site" evidence="13">
    <location>
        <position position="160"/>
    </location>
    <ligand>
        <name>Zn(2+)</name>
        <dbReference type="ChEBI" id="CHEBI:29105"/>
        <label>1</label>
        <note>catalytic</note>
    </ligand>
</feature>
<dbReference type="GO" id="GO:0008270">
    <property type="term" value="F:zinc ion binding"/>
    <property type="evidence" value="ECO:0007669"/>
    <property type="project" value="InterPro"/>
</dbReference>
<feature type="binding site" evidence="9 12">
    <location>
        <begin position="361"/>
        <end position="365"/>
    </location>
    <ligand>
        <name>substrate</name>
    </ligand>
</feature>
<dbReference type="SUPFAM" id="SSF56281">
    <property type="entry name" value="Metallo-hydrolase/oxidoreductase"/>
    <property type="match status" value="1"/>
</dbReference>
<dbReference type="Proteomes" id="UP000198534">
    <property type="component" value="Unassembled WGS sequence"/>
</dbReference>
<keyword evidence="2 9" id="KW-0540">Nuclease</keyword>
<feature type="binding site" evidence="13">
    <location>
        <position position="70"/>
    </location>
    <ligand>
        <name>Zn(2+)</name>
        <dbReference type="ChEBI" id="CHEBI:29105"/>
        <label>1</label>
        <note>catalytic</note>
    </ligand>
</feature>
<organism evidence="15 16">
    <name type="scientific">Marininema mesophilum</name>
    <dbReference type="NCBI Taxonomy" id="1048340"/>
    <lineage>
        <taxon>Bacteria</taxon>
        <taxon>Bacillati</taxon>
        <taxon>Bacillota</taxon>
        <taxon>Bacilli</taxon>
        <taxon>Bacillales</taxon>
        <taxon>Thermoactinomycetaceae</taxon>
        <taxon>Marininema</taxon>
    </lineage>
</organism>
<name>A0A1H3C1P3_9BACL</name>
<dbReference type="InterPro" id="IPR042173">
    <property type="entry name" value="RNase_J_2"/>
</dbReference>
<dbReference type="InterPro" id="IPR030854">
    <property type="entry name" value="RNase_J_bac"/>
</dbReference>
<feature type="binding site" evidence="12">
    <location>
        <begin position="229"/>
        <end position="231"/>
    </location>
    <ligand>
        <name>substrate</name>
    </ligand>
</feature>
<evidence type="ECO:0000313" key="15">
    <source>
        <dbReference type="EMBL" id="SDX47554.1"/>
    </source>
</evidence>
<evidence type="ECO:0000256" key="1">
    <source>
        <dbReference type="ARBA" id="ARBA00022490"/>
    </source>
</evidence>
<keyword evidence="9" id="KW-0698">rRNA processing</keyword>
<dbReference type="STRING" id="1048340.SAMN05444487_11910"/>
<dbReference type="PROSITE" id="PS01292">
    <property type="entry name" value="UPF0036"/>
    <property type="match status" value="1"/>
</dbReference>
<evidence type="ECO:0000256" key="4">
    <source>
        <dbReference type="ARBA" id="ARBA00022759"/>
    </source>
</evidence>
<dbReference type="GO" id="GO:0004521">
    <property type="term" value="F:RNA endonuclease activity"/>
    <property type="evidence" value="ECO:0007669"/>
    <property type="project" value="UniProtKB-UniRule"/>
</dbReference>
<feature type="binding site" evidence="13">
    <location>
        <position position="45"/>
    </location>
    <ligand>
        <name>Ca(2+)</name>
        <dbReference type="ChEBI" id="CHEBI:29108"/>
    </ligand>
</feature>
<keyword evidence="7 9" id="KW-0269">Exonuclease</keyword>
<dbReference type="InterPro" id="IPR001279">
    <property type="entry name" value="Metallo-B-lactamas"/>
</dbReference>
<accession>A0A1H3C1P3</accession>
<comment type="similarity">
    <text evidence="9 10">Belongs to the metallo-beta-lactamase superfamily. RNA-metabolizing metallo-beta-lactamase-like family. Bacterial RNase J subfamily.</text>
</comment>
<keyword evidence="5 9" id="KW-0378">Hydrolase</keyword>
<evidence type="ECO:0000256" key="9">
    <source>
        <dbReference type="HAMAP-Rule" id="MF_01491"/>
    </source>
</evidence>
<evidence type="ECO:0000256" key="8">
    <source>
        <dbReference type="ARBA" id="ARBA00022884"/>
    </source>
</evidence>
<dbReference type="SMART" id="SM00849">
    <property type="entry name" value="Lactamase_B"/>
    <property type="match status" value="1"/>
</dbReference>
<feature type="binding site" evidence="13">
    <location>
        <position position="74"/>
    </location>
    <ligand>
        <name>Zn(2+)</name>
        <dbReference type="ChEBI" id="CHEBI:29105"/>
        <label>1</label>
        <note>catalytic</note>
    </ligand>
</feature>
<feature type="domain" description="Metallo-beta-lactamase" evidence="14">
    <location>
        <begin position="17"/>
        <end position="212"/>
    </location>
</feature>
<keyword evidence="6 13" id="KW-0862">Zinc</keyword>
<keyword evidence="13" id="KW-0106">Calcium</keyword>
<dbReference type="InterPro" id="IPR004613">
    <property type="entry name" value="RNase_J"/>
</dbReference>
<dbReference type="Gene3D" id="3.40.50.10710">
    <property type="entry name" value="Metallo-hydrolase/oxidoreductase"/>
    <property type="match status" value="1"/>
</dbReference>
<comment type="subunit">
    <text evidence="9">Homodimer, may be a subunit of the RNA degradosome.</text>
</comment>
<reference evidence="15 16" key="1">
    <citation type="submission" date="2016-10" db="EMBL/GenBank/DDBJ databases">
        <authorList>
            <person name="de Groot N.N."/>
        </authorList>
    </citation>
    <scope>NUCLEOTIDE SEQUENCE [LARGE SCALE GENOMIC DNA]</scope>
    <source>
        <strain evidence="15 16">DSM 45610</strain>
    </source>
</reference>
<dbReference type="GO" id="GO:0004534">
    <property type="term" value="F:5'-3' RNA exonuclease activity"/>
    <property type="evidence" value="ECO:0007669"/>
    <property type="project" value="UniProtKB-UniRule"/>
</dbReference>
<dbReference type="GO" id="GO:0003723">
    <property type="term" value="F:RNA binding"/>
    <property type="evidence" value="ECO:0007669"/>
    <property type="project" value="UniProtKB-UniRule"/>
</dbReference>
<dbReference type="Pfam" id="PF00753">
    <property type="entry name" value="Lactamase_B"/>
    <property type="match status" value="1"/>
</dbReference>
<comment type="function">
    <text evidence="9">An RNase that has 5'-3' exonuclease and possibly endonuclease activity. Involved in maturation of rRNA and in some organisms also mRNA maturation and/or decay.</text>
</comment>
<feature type="binding site" evidence="13">
    <location>
        <position position="440"/>
    </location>
    <ligand>
        <name>Ca(2+)</name>
        <dbReference type="ChEBI" id="CHEBI:29108"/>
    </ligand>
</feature>
<dbReference type="NCBIfam" id="TIGR00649">
    <property type="entry name" value="MG423"/>
    <property type="match status" value="1"/>
</dbReference>
<keyword evidence="16" id="KW-1185">Reference proteome</keyword>
<dbReference type="PIRSF" id="PIRSF004803">
    <property type="entry name" value="RnjA"/>
    <property type="match status" value="1"/>
</dbReference>
<dbReference type="Gene3D" id="3.10.20.580">
    <property type="match status" value="1"/>
</dbReference>
<dbReference type="PANTHER" id="PTHR43694">
    <property type="entry name" value="RIBONUCLEASE J"/>
    <property type="match status" value="1"/>
</dbReference>
<evidence type="ECO:0000256" key="11">
    <source>
        <dbReference type="PIRSR" id="PIRSR004803-1"/>
    </source>
</evidence>
<feature type="binding site" evidence="13">
    <location>
        <position position="387"/>
    </location>
    <ligand>
        <name>Zn(2+)</name>
        <dbReference type="ChEBI" id="CHEBI:29105"/>
        <label>1</label>
        <note>catalytic</note>
    </ligand>
</feature>
<evidence type="ECO:0000256" key="6">
    <source>
        <dbReference type="ARBA" id="ARBA00022833"/>
    </source>
</evidence>
<comment type="cofactor">
    <cofactor evidence="13">
        <name>Ca(2+)</name>
        <dbReference type="ChEBI" id="CHEBI:29108"/>
    </cofactor>
    <text evidence="13">Binds 1 Ca(2+) cation per subunit. Seen in 1 crystal structure, it is not clear if it is physiologically important.</text>
</comment>
<dbReference type="Pfam" id="PF07521">
    <property type="entry name" value="RMMBL"/>
    <property type="match status" value="1"/>
</dbReference>
<dbReference type="HAMAP" id="MF_01491">
    <property type="entry name" value="RNase_J_bact"/>
    <property type="match status" value="1"/>
</dbReference>
<feature type="binding site" evidence="13">
    <location>
        <position position="75"/>
    </location>
    <ligand>
        <name>Zn(2+)</name>
        <dbReference type="ChEBI" id="CHEBI:29105"/>
        <label>1</label>
        <note>catalytic</note>
    </ligand>
</feature>
<feature type="binding site" evidence="13">
    <location>
        <position position="138"/>
    </location>
    <ligand>
        <name>Zn(2+)</name>
        <dbReference type="ChEBI" id="CHEBI:29105"/>
        <label>1</label>
        <note>catalytic</note>
    </ligand>
</feature>